<protein>
    <submittedName>
        <fullName evidence="2">Flagellar basal body rod protein</fullName>
    </submittedName>
</protein>
<dbReference type="RefSeq" id="WP_129078580.1">
    <property type="nucleotide sequence ID" value="NZ_QOUX01000039.1"/>
</dbReference>
<accession>A0A4V1LGD3</accession>
<sequence length="121" mass="13426">MKKFGLFILGGIAAIILIANLGPMAMFAISLAILYYAFKGFMKADTSLSKVAWAVVGLILFSITASNVPALVGVLAAVVLYFVYKKWNEEPSIIEPKQTQTESTDPFVNFEREWAELKRNF</sequence>
<dbReference type="EMBL" id="QOUX01000039">
    <property type="protein sequence ID" value="RXJ00362.1"/>
    <property type="molecule type" value="Genomic_DNA"/>
</dbReference>
<gene>
    <name evidence="2" type="ORF">DS745_12590</name>
</gene>
<keyword evidence="2" id="KW-0282">Flagellum</keyword>
<keyword evidence="2" id="KW-0966">Cell projection</keyword>
<organism evidence="2 3">
    <name type="scientific">Anaerobacillus alkaliphilus</name>
    <dbReference type="NCBI Taxonomy" id="1548597"/>
    <lineage>
        <taxon>Bacteria</taxon>
        <taxon>Bacillati</taxon>
        <taxon>Bacillota</taxon>
        <taxon>Bacilli</taxon>
        <taxon>Bacillales</taxon>
        <taxon>Bacillaceae</taxon>
        <taxon>Anaerobacillus</taxon>
    </lineage>
</organism>
<dbReference type="Proteomes" id="UP000290649">
    <property type="component" value="Unassembled WGS sequence"/>
</dbReference>
<keyword evidence="3" id="KW-1185">Reference proteome</keyword>
<evidence type="ECO:0000313" key="2">
    <source>
        <dbReference type="EMBL" id="RXJ00362.1"/>
    </source>
</evidence>
<keyword evidence="1" id="KW-0472">Membrane</keyword>
<feature type="transmembrane region" description="Helical" evidence="1">
    <location>
        <begin position="58"/>
        <end position="84"/>
    </location>
</feature>
<proteinExistence type="predicted"/>
<comment type="caution">
    <text evidence="2">The sequence shown here is derived from an EMBL/GenBank/DDBJ whole genome shotgun (WGS) entry which is preliminary data.</text>
</comment>
<feature type="transmembrane region" description="Helical" evidence="1">
    <location>
        <begin position="7"/>
        <end position="38"/>
    </location>
</feature>
<reference evidence="2 3" key="1">
    <citation type="journal article" date="2019" name="Int. J. Syst. Evol. Microbiol.">
        <title>Anaerobacillus alkaliphilus sp. nov., a novel alkaliphilic and moderately halophilic bacterium.</title>
        <authorList>
            <person name="Borsodi A.K."/>
            <person name="Aszalos J.M."/>
            <person name="Bihari P."/>
            <person name="Nagy I."/>
            <person name="Schumann P."/>
            <person name="Sproer C."/>
            <person name="Kovacs A.L."/>
            <person name="Boka K."/>
            <person name="Dobosy P."/>
            <person name="Ovari M."/>
            <person name="Szili-Kovacs T."/>
            <person name="Toth E."/>
        </authorList>
    </citation>
    <scope>NUCLEOTIDE SEQUENCE [LARGE SCALE GENOMIC DNA]</scope>
    <source>
        <strain evidence="2 3">B16-10</strain>
    </source>
</reference>
<dbReference type="OrthoDB" id="2971941at2"/>
<keyword evidence="2" id="KW-0969">Cilium</keyword>
<evidence type="ECO:0000313" key="3">
    <source>
        <dbReference type="Proteomes" id="UP000290649"/>
    </source>
</evidence>
<keyword evidence="1" id="KW-1133">Transmembrane helix</keyword>
<keyword evidence="1" id="KW-0812">Transmembrane</keyword>
<dbReference type="AlphaFoldDB" id="A0A4V1LGD3"/>
<evidence type="ECO:0000256" key="1">
    <source>
        <dbReference type="SAM" id="Phobius"/>
    </source>
</evidence>
<name>A0A4V1LGD3_9BACI</name>